<reference evidence="5" key="1">
    <citation type="journal article" date="2022" name="Int. J. Mol. Sci.">
        <title>Draft Genome of Tanacetum Coccineum: Genomic Comparison of Closely Related Tanacetum-Family Plants.</title>
        <authorList>
            <person name="Yamashiro T."/>
            <person name="Shiraishi A."/>
            <person name="Nakayama K."/>
            <person name="Satake H."/>
        </authorList>
    </citation>
    <scope>NUCLEOTIDE SEQUENCE</scope>
</reference>
<dbReference type="PANTHER" id="PTHR22595">
    <property type="entry name" value="CHITINASE-RELATED"/>
    <property type="match status" value="1"/>
</dbReference>
<dbReference type="InterPro" id="IPR000726">
    <property type="entry name" value="Glyco_hydro_19_cat"/>
</dbReference>
<dbReference type="Gene3D" id="3.30.420.10">
    <property type="entry name" value="Ribonuclease H-like superfamily/Ribonuclease H"/>
    <property type="match status" value="1"/>
</dbReference>
<dbReference type="GO" id="GO:0003964">
    <property type="term" value="F:RNA-directed DNA polymerase activity"/>
    <property type="evidence" value="ECO:0007669"/>
    <property type="project" value="UniProtKB-KW"/>
</dbReference>
<proteinExistence type="predicted"/>
<gene>
    <name evidence="5" type="ORF">Tco_0747445</name>
</gene>
<sequence>MRRRRILIHVNNPIDFCHIEEINGPSKDYCNESNTQYPCNPNKGYYGRGPIQLSWNYNYGPAGSSIGFDGLNNPETVATDPIISFRTALWFWMNNVHSVILSGQGFGATIRAINGMECDGGDPDTVTARVGYYNQYCSQLGVAPGGGDSGSPGERRCLILVADPKYTYGKYAWFRSADGKERGMSMIFEDMYCGPGMKENIATTVQKALGTRLDMSTAYHPQTDRQSERTIQTLEDMLRAYVIEFGGSWDVHLPLAESPILWAEIGESSLIGPELVQETTDKVVLIKEKPKAARDRQKSYANNRRKPLEFEVGDRVMLKVSPCKGVIRFRKKGKLALRYVGPFEIPERIDPVAYQLRLPEELNGRSKIVLVKVHWNSKRGPEFTWEREDYMKSKYPQLFVDRADESAS</sequence>
<dbReference type="SUPFAM" id="SSF53955">
    <property type="entry name" value="Lysozyme-like"/>
    <property type="match status" value="1"/>
</dbReference>
<reference evidence="5" key="2">
    <citation type="submission" date="2022-01" db="EMBL/GenBank/DDBJ databases">
        <authorList>
            <person name="Yamashiro T."/>
            <person name="Shiraishi A."/>
            <person name="Satake H."/>
            <person name="Nakayama K."/>
        </authorList>
    </citation>
    <scope>NUCLEOTIDE SEQUENCE</scope>
</reference>
<keyword evidence="6" id="KW-1185">Reference proteome</keyword>
<evidence type="ECO:0000313" key="5">
    <source>
        <dbReference type="EMBL" id="GJS80904.1"/>
    </source>
</evidence>
<dbReference type="SUPFAM" id="SSF53098">
    <property type="entry name" value="Ribonuclease H-like"/>
    <property type="match status" value="1"/>
</dbReference>
<keyword evidence="5" id="KW-0695">RNA-directed DNA polymerase</keyword>
<keyword evidence="3" id="KW-0119">Carbohydrate metabolism</keyword>
<dbReference type="Pfam" id="PF24626">
    <property type="entry name" value="SH3_Tf2-1"/>
    <property type="match status" value="1"/>
</dbReference>
<dbReference type="Gene3D" id="3.30.20.10">
    <property type="entry name" value="Endochitinase, domain 2"/>
    <property type="match status" value="1"/>
</dbReference>
<evidence type="ECO:0000259" key="4">
    <source>
        <dbReference type="PROSITE" id="PS00774"/>
    </source>
</evidence>
<dbReference type="InterPro" id="IPR056924">
    <property type="entry name" value="SH3_Tf2-1"/>
</dbReference>
<evidence type="ECO:0000313" key="6">
    <source>
        <dbReference type="Proteomes" id="UP001151760"/>
    </source>
</evidence>
<evidence type="ECO:0000256" key="2">
    <source>
        <dbReference type="ARBA" id="ARBA00022821"/>
    </source>
</evidence>
<comment type="caution">
    <text evidence="5">The sequence shown here is derived from an EMBL/GenBank/DDBJ whole genome shotgun (WGS) entry which is preliminary data.</text>
</comment>
<evidence type="ECO:0000256" key="1">
    <source>
        <dbReference type="ARBA" id="ARBA00003102"/>
    </source>
</evidence>
<dbReference type="Pfam" id="PF00182">
    <property type="entry name" value="Glyco_hydro_19"/>
    <property type="match status" value="1"/>
</dbReference>
<dbReference type="EMBL" id="BQNB010010707">
    <property type="protein sequence ID" value="GJS80904.1"/>
    <property type="molecule type" value="Genomic_DNA"/>
</dbReference>
<keyword evidence="5" id="KW-0548">Nucleotidyltransferase</keyword>
<dbReference type="InterPro" id="IPR023346">
    <property type="entry name" value="Lysozyme-like_dom_sf"/>
</dbReference>
<dbReference type="PANTHER" id="PTHR22595:SF193">
    <property type="entry name" value="ENDOCHITINASE EP3"/>
    <property type="match status" value="1"/>
</dbReference>
<keyword evidence="2" id="KW-0611">Plant defense</keyword>
<dbReference type="CDD" id="cd00325">
    <property type="entry name" value="chitinase_GH19"/>
    <property type="match status" value="1"/>
</dbReference>
<feature type="domain" description="Glycoside hydrolase family 19 catalytic" evidence="4">
    <location>
        <begin position="83"/>
        <end position="93"/>
    </location>
</feature>
<organism evidence="5 6">
    <name type="scientific">Tanacetum coccineum</name>
    <dbReference type="NCBI Taxonomy" id="301880"/>
    <lineage>
        <taxon>Eukaryota</taxon>
        <taxon>Viridiplantae</taxon>
        <taxon>Streptophyta</taxon>
        <taxon>Embryophyta</taxon>
        <taxon>Tracheophyta</taxon>
        <taxon>Spermatophyta</taxon>
        <taxon>Magnoliopsida</taxon>
        <taxon>eudicotyledons</taxon>
        <taxon>Gunneridae</taxon>
        <taxon>Pentapetalae</taxon>
        <taxon>asterids</taxon>
        <taxon>campanulids</taxon>
        <taxon>Asterales</taxon>
        <taxon>Asteraceae</taxon>
        <taxon>Asteroideae</taxon>
        <taxon>Anthemideae</taxon>
        <taxon>Anthemidinae</taxon>
        <taxon>Tanacetum</taxon>
    </lineage>
</organism>
<keyword evidence="5" id="KW-0808">Transferase</keyword>
<dbReference type="PROSITE" id="PS00774">
    <property type="entry name" value="CHITINASE_19_2"/>
    <property type="match status" value="1"/>
</dbReference>
<keyword evidence="3" id="KW-0146">Chitin degradation</keyword>
<keyword evidence="3" id="KW-0624">Polysaccharide degradation</keyword>
<protein>
    <submittedName>
        <fullName evidence="5">Reverse transcriptase domain-containing protein</fullName>
    </submittedName>
</protein>
<dbReference type="Proteomes" id="UP001151760">
    <property type="component" value="Unassembled WGS sequence"/>
</dbReference>
<accession>A0ABQ4YSS4</accession>
<dbReference type="Gene3D" id="1.10.530.10">
    <property type="match status" value="1"/>
</dbReference>
<comment type="function">
    <text evidence="1">Defense against chitin-containing fungal pathogens.</text>
</comment>
<evidence type="ECO:0000256" key="3">
    <source>
        <dbReference type="ARBA" id="ARBA00023024"/>
    </source>
</evidence>
<dbReference type="InterPro" id="IPR012337">
    <property type="entry name" value="RNaseH-like_sf"/>
</dbReference>
<name>A0ABQ4YSS4_9ASTR</name>
<dbReference type="InterPro" id="IPR036397">
    <property type="entry name" value="RNaseH_sf"/>
</dbReference>